<dbReference type="KEGG" id="apuu:APUU_30672A"/>
<organism evidence="2 3">
    <name type="scientific">Aspergillus puulaauensis</name>
    <dbReference type="NCBI Taxonomy" id="1220207"/>
    <lineage>
        <taxon>Eukaryota</taxon>
        <taxon>Fungi</taxon>
        <taxon>Dikarya</taxon>
        <taxon>Ascomycota</taxon>
        <taxon>Pezizomycotina</taxon>
        <taxon>Eurotiomycetes</taxon>
        <taxon>Eurotiomycetidae</taxon>
        <taxon>Eurotiales</taxon>
        <taxon>Aspergillaceae</taxon>
        <taxon>Aspergillus</taxon>
    </lineage>
</organism>
<dbReference type="GeneID" id="64972452"/>
<reference evidence="2" key="1">
    <citation type="submission" date="2021-01" db="EMBL/GenBank/DDBJ databases">
        <authorList>
            <consortium name="Aspergillus puulaauensis MK2 genome sequencing consortium"/>
            <person name="Kazuki M."/>
            <person name="Futagami T."/>
        </authorList>
    </citation>
    <scope>NUCLEOTIDE SEQUENCE</scope>
    <source>
        <strain evidence="2">MK2</strain>
    </source>
</reference>
<feature type="compositionally biased region" description="Basic and acidic residues" evidence="1">
    <location>
        <begin position="171"/>
        <end position="187"/>
    </location>
</feature>
<sequence>MSTPERKSGQTSWARRQQQQQHNSPFRRARRDSLHLDASHGLSPPRDSPAQHRRNFSRTGTLRGAFEYTSRLPLSEIEEDLFLPQNAQRGSPRKRQRSVTAMSSRSNPPELDETYRQIDNALSLTDNDLSDDENALYINKDNKFRRSAGTPTTRREQRFSTASDASFTSEPPHRRSTDYARDEERLKRATTGRSPVFNRAAIGVGPSSEHLQRREFGSPSASEEDYGIEPPVKAPSTWGNRGKYGNSWMKNLTRNHERDTGLNTEEPEDTSARLWDKTRNHERKAGFTTEEPEEASARLWNKIDSRRAERETGERRQVLEERPEIPRYGHRSPPQIQNSPERNEDSHHGGQRIPNTPISIFPGSTFTKRSPTKRDSHDLLRKLARTGSPNQNATGSLQTPQQPTGATERRIYDKTPVVSGAWIDTPMSQRVPESQPSDVINALGSKLDSVWGSTRPVKIEGHQDGADNLLPNFEPLQEKEVAKEKSPSEQPKESQLKAYEETNSTQEIFRRRAQASKAIQKPMKLSVPEHAKSALETVLDDHKNNKNPLDAGDDTLESLQAILDQQPSEDTKTQEEDDAAYEQQILGGFKSGGFSEQPSSDDNEIPKEDDSAYEQLVAQQFKSKAPAEQQAGDDAKPQEGDDAAYENRAIRPFKSKTFSDSKDPSDIKASERLGRKLRSLSDSFSYMKSGFNKLENQITHHNDSYTASLDKTSVKATGSKPTQPQQGCGCKTNGDMRGVIPLPRLWDRGSVWWRTRPTRLGWCIIIALGWYFSESTMCDYYCHPLVESTCEGNCLLPDAPRFPYVIPTMTWRWLHLSDILVPLWAIIIAFFRLFTQLLGLSDGYVDDEPLALNLTGKIRVEGIIMDSFAPSATPSSKDFIPSVAHWAWGQTTQNPGPTIDLPTAMSSDSNTFNWDDVSMDEDEFL</sequence>
<keyword evidence="3" id="KW-1185">Reference proteome</keyword>
<feature type="compositionally biased region" description="Basic and acidic residues" evidence="1">
    <location>
        <begin position="480"/>
        <end position="500"/>
    </location>
</feature>
<name>A0A7R7XJ26_9EURO</name>
<feature type="compositionally biased region" description="Polar residues" evidence="1">
    <location>
        <begin position="353"/>
        <end position="369"/>
    </location>
</feature>
<feature type="region of interest" description="Disordered" evidence="1">
    <location>
        <begin position="142"/>
        <end position="192"/>
    </location>
</feature>
<feature type="compositionally biased region" description="Basic and acidic residues" evidence="1">
    <location>
        <begin position="301"/>
        <end position="327"/>
    </location>
</feature>
<feature type="compositionally biased region" description="Polar residues" evidence="1">
    <location>
        <begin position="159"/>
        <end position="169"/>
    </location>
</feature>
<evidence type="ECO:0000256" key="1">
    <source>
        <dbReference type="SAM" id="MobiDB-lite"/>
    </source>
</evidence>
<evidence type="ECO:0000313" key="3">
    <source>
        <dbReference type="Proteomes" id="UP000654913"/>
    </source>
</evidence>
<gene>
    <name evidence="2" type="ORF">APUU_30672A</name>
</gene>
<evidence type="ECO:0000313" key="2">
    <source>
        <dbReference type="EMBL" id="BCS22447.1"/>
    </source>
</evidence>
<feature type="region of interest" description="Disordered" evidence="1">
    <location>
        <begin position="205"/>
        <end position="240"/>
    </location>
</feature>
<feature type="compositionally biased region" description="Basic and acidic residues" evidence="1">
    <location>
        <begin position="270"/>
        <end position="285"/>
    </location>
</feature>
<proteinExistence type="predicted"/>
<feature type="compositionally biased region" description="Basic and acidic residues" evidence="1">
    <location>
        <begin position="527"/>
        <end position="544"/>
    </location>
</feature>
<feature type="compositionally biased region" description="Basic and acidic residues" evidence="1">
    <location>
        <begin position="372"/>
        <end position="381"/>
    </location>
</feature>
<dbReference type="AlphaFoldDB" id="A0A7R7XJ26"/>
<feature type="region of interest" description="Disordered" evidence="1">
    <location>
        <begin position="257"/>
        <end position="410"/>
    </location>
</feature>
<dbReference type="OrthoDB" id="3439035at2759"/>
<feature type="region of interest" description="Disordered" evidence="1">
    <location>
        <begin position="77"/>
        <end position="112"/>
    </location>
</feature>
<dbReference type="EMBL" id="AP024445">
    <property type="protein sequence ID" value="BCS22447.1"/>
    <property type="molecule type" value="Genomic_DNA"/>
</dbReference>
<feature type="compositionally biased region" description="Basic and acidic residues" evidence="1">
    <location>
        <begin position="657"/>
        <end position="670"/>
    </location>
</feature>
<protein>
    <submittedName>
        <fullName evidence="2">Uncharacterized protein</fullName>
    </submittedName>
</protein>
<feature type="region of interest" description="Disordered" evidence="1">
    <location>
        <begin position="480"/>
        <end position="670"/>
    </location>
</feature>
<feature type="compositionally biased region" description="Polar residues" evidence="1">
    <location>
        <begin position="387"/>
        <end position="405"/>
    </location>
</feature>
<feature type="compositionally biased region" description="Polar residues" evidence="1">
    <location>
        <begin position="98"/>
        <end position="107"/>
    </location>
</feature>
<feature type="region of interest" description="Disordered" evidence="1">
    <location>
        <begin position="1"/>
        <end position="64"/>
    </location>
</feature>
<dbReference type="RefSeq" id="XP_041554641.1">
    <property type="nucleotide sequence ID" value="XM_041701791.1"/>
</dbReference>
<accession>A0A7R7XJ26</accession>
<dbReference type="Proteomes" id="UP000654913">
    <property type="component" value="Chromosome 3"/>
</dbReference>
<reference evidence="2" key="2">
    <citation type="submission" date="2021-02" db="EMBL/GenBank/DDBJ databases">
        <title>Aspergillus puulaauensis MK2 genome sequence.</title>
        <authorList>
            <person name="Futagami T."/>
            <person name="Mori K."/>
            <person name="Kadooka C."/>
            <person name="Tanaka T."/>
        </authorList>
    </citation>
    <scope>NUCLEOTIDE SEQUENCE</scope>
    <source>
        <strain evidence="2">MK2</strain>
    </source>
</reference>